<keyword evidence="4" id="KW-1185">Reference proteome</keyword>
<dbReference type="Proteomes" id="UP000037146">
    <property type="component" value="Unassembled WGS sequence"/>
</dbReference>
<dbReference type="GO" id="GO:0005975">
    <property type="term" value="P:carbohydrate metabolic process"/>
    <property type="evidence" value="ECO:0007669"/>
    <property type="project" value="InterPro"/>
</dbReference>
<reference evidence="4" key="1">
    <citation type="submission" date="2015-07" db="EMBL/GenBank/DDBJ databases">
        <title>Genome sequencing project for genomic taxonomy and phylogenomics of Bacillus-like bacteria.</title>
        <authorList>
            <person name="Liu B."/>
            <person name="Wang J."/>
            <person name="Zhu Y."/>
            <person name="Liu G."/>
            <person name="Chen Q."/>
            <person name="Chen Z."/>
            <person name="Lan J."/>
            <person name="Che J."/>
            <person name="Ge C."/>
            <person name="Shi H."/>
            <person name="Pan Z."/>
            <person name="Liu X."/>
        </authorList>
    </citation>
    <scope>NUCLEOTIDE SEQUENCE [LARGE SCALE GENOMIC DNA]</scope>
    <source>
        <strain evidence="4">FJAT-27997</strain>
    </source>
</reference>
<dbReference type="OrthoDB" id="5860373at2"/>
<dbReference type="Pfam" id="PF00834">
    <property type="entry name" value="Ribul_P_3_epim"/>
    <property type="match status" value="1"/>
</dbReference>
<evidence type="ECO:0000256" key="1">
    <source>
        <dbReference type="ARBA" id="ARBA00022723"/>
    </source>
</evidence>
<comment type="caution">
    <text evidence="3">The sequence shown here is derived from an EMBL/GenBank/DDBJ whole genome shotgun (WGS) entry which is preliminary data.</text>
</comment>
<proteinExistence type="predicted"/>
<dbReference type="SUPFAM" id="SSF51366">
    <property type="entry name" value="Ribulose-phoshate binding barrel"/>
    <property type="match status" value="1"/>
</dbReference>
<evidence type="ECO:0000313" key="4">
    <source>
        <dbReference type="Proteomes" id="UP000037146"/>
    </source>
</evidence>
<protein>
    <submittedName>
        <fullName evidence="3">Pentose-5-phosphate 3-epimerase</fullName>
    </submittedName>
</protein>
<sequence length="239" mass="26326">MKKYIKIAAGLAHVDYGHIADIVKEASDAGADYIHSDAADMYDLRNMQLMGGHQIIEGIRPVTDKPIECHIYTRECDRLFIEKIAAAGANMLIIPAEQFLGAPLAYIINYCREFGMKVGLTIGCYTPLSFVEEAVYDIDRLHIVVHGVDETDGKDNWGWRRSSIDLVKRARALINEKNPSCELAVDGGLRADNLSEMIAAEPDVVILSSGIFKYPEGITAGVKACREAIDSASIQYFGE</sequence>
<dbReference type="GO" id="GO:0046872">
    <property type="term" value="F:metal ion binding"/>
    <property type="evidence" value="ECO:0007669"/>
    <property type="project" value="UniProtKB-KW"/>
</dbReference>
<accession>A0A0K9GWL4</accession>
<dbReference type="EMBL" id="LFZW01000001">
    <property type="protein sequence ID" value="KMY51013.1"/>
    <property type="molecule type" value="Genomic_DNA"/>
</dbReference>
<keyword evidence="1" id="KW-0479">Metal-binding</keyword>
<dbReference type="GO" id="GO:0016857">
    <property type="term" value="F:racemase and epimerase activity, acting on carbohydrates and derivatives"/>
    <property type="evidence" value="ECO:0007669"/>
    <property type="project" value="InterPro"/>
</dbReference>
<dbReference type="PANTHER" id="PTHR11749">
    <property type="entry name" value="RIBULOSE-5-PHOSPHATE-3-EPIMERASE"/>
    <property type="match status" value="1"/>
</dbReference>
<keyword evidence="2" id="KW-0413">Isomerase</keyword>
<dbReference type="Gene3D" id="3.20.20.70">
    <property type="entry name" value="Aldolase class I"/>
    <property type="match status" value="1"/>
</dbReference>
<dbReference type="InterPro" id="IPR013785">
    <property type="entry name" value="Aldolase_TIM"/>
</dbReference>
<evidence type="ECO:0000256" key="2">
    <source>
        <dbReference type="ARBA" id="ARBA00023235"/>
    </source>
</evidence>
<name>A0A0K9GWL4_9BACI</name>
<evidence type="ECO:0000313" key="3">
    <source>
        <dbReference type="EMBL" id="KMY51013.1"/>
    </source>
</evidence>
<gene>
    <name evidence="3" type="ORF">AC625_16985</name>
</gene>
<dbReference type="InterPro" id="IPR000056">
    <property type="entry name" value="Ribul_P_3_epim-like"/>
</dbReference>
<organism evidence="3 4">
    <name type="scientific">Peribacillus loiseleuriae</name>
    <dbReference type="NCBI Taxonomy" id="1679170"/>
    <lineage>
        <taxon>Bacteria</taxon>
        <taxon>Bacillati</taxon>
        <taxon>Bacillota</taxon>
        <taxon>Bacilli</taxon>
        <taxon>Bacillales</taxon>
        <taxon>Bacillaceae</taxon>
        <taxon>Peribacillus</taxon>
    </lineage>
</organism>
<dbReference type="PATRIC" id="fig|1679170.3.peg.3861"/>
<dbReference type="RefSeq" id="WP_049682366.1">
    <property type="nucleotide sequence ID" value="NZ_LFZW01000001.1"/>
</dbReference>
<dbReference type="AlphaFoldDB" id="A0A0K9GWL4"/>
<dbReference type="STRING" id="1679170.AC625_16985"/>
<dbReference type="InterPro" id="IPR011060">
    <property type="entry name" value="RibuloseP-bd_barrel"/>
</dbReference>